<keyword evidence="1" id="KW-1133">Transmembrane helix</keyword>
<organism evidence="2 3">
    <name type="scientific">Desulfuribacillus alkaliarsenatis</name>
    <dbReference type="NCBI Taxonomy" id="766136"/>
    <lineage>
        <taxon>Bacteria</taxon>
        <taxon>Bacillati</taxon>
        <taxon>Bacillota</taxon>
        <taxon>Desulfuribacillia</taxon>
        <taxon>Desulfuribacillales</taxon>
        <taxon>Desulfuribacillaceae</taxon>
        <taxon>Desulfuribacillus</taxon>
    </lineage>
</organism>
<keyword evidence="1" id="KW-0812">Transmembrane</keyword>
<dbReference type="OrthoDB" id="9888928at2"/>
<dbReference type="AlphaFoldDB" id="A0A1E5FZY4"/>
<dbReference type="STRING" id="766136.BHF68_10415"/>
<evidence type="ECO:0000256" key="1">
    <source>
        <dbReference type="SAM" id="Phobius"/>
    </source>
</evidence>
<keyword evidence="1" id="KW-0472">Membrane</keyword>
<keyword evidence="3" id="KW-1185">Reference proteome</keyword>
<evidence type="ECO:0008006" key="4">
    <source>
        <dbReference type="Google" id="ProtNLM"/>
    </source>
</evidence>
<proteinExistence type="predicted"/>
<name>A0A1E5FZY4_9FIRM</name>
<evidence type="ECO:0000313" key="2">
    <source>
        <dbReference type="EMBL" id="OEF96136.1"/>
    </source>
</evidence>
<protein>
    <recommendedName>
        <fullName evidence="4">DUF4340 domain-containing protein</fullName>
    </recommendedName>
</protein>
<sequence>MFRNRQSKLIFSLILIGVIAVAIYYNEASYRKVHNLVELEELKAGSTYYKKYNENGEVVEINIDASEHATRILANDVNYVVDNNELFEILSKYKGKKSKIKYSPYSGDDVVVKILLQTNHGFRQIMLGNFNIWYEPGDKRAYEIINGEELLNDILMLANDK</sequence>
<comment type="caution">
    <text evidence="2">The sequence shown here is derived from an EMBL/GenBank/DDBJ whole genome shotgun (WGS) entry which is preliminary data.</text>
</comment>
<accession>A0A1E5FZY4</accession>
<feature type="transmembrane region" description="Helical" evidence="1">
    <location>
        <begin position="9"/>
        <end position="25"/>
    </location>
</feature>
<dbReference type="Proteomes" id="UP000094296">
    <property type="component" value="Unassembled WGS sequence"/>
</dbReference>
<evidence type="ECO:0000313" key="3">
    <source>
        <dbReference type="Proteomes" id="UP000094296"/>
    </source>
</evidence>
<gene>
    <name evidence="2" type="ORF">BHF68_10415</name>
</gene>
<reference evidence="2 3" key="1">
    <citation type="submission" date="2016-09" db="EMBL/GenBank/DDBJ databases">
        <title>Draft genome sequence for the type strain of Desulfuribacillus alkaliarsenatis AHT28, an obligately anaerobic, sulfidogenic bacterium isolated from Russian soda lake sediments.</title>
        <authorList>
            <person name="Abin C.A."/>
            <person name="Hollibaugh J.T."/>
        </authorList>
    </citation>
    <scope>NUCLEOTIDE SEQUENCE [LARGE SCALE GENOMIC DNA]</scope>
    <source>
        <strain evidence="2 3">AHT28</strain>
    </source>
</reference>
<dbReference type="EMBL" id="MIJE01000033">
    <property type="protein sequence ID" value="OEF96136.1"/>
    <property type="molecule type" value="Genomic_DNA"/>
</dbReference>